<dbReference type="EMBL" id="BIXY01000086">
    <property type="protein sequence ID" value="GCF10891.1"/>
    <property type="molecule type" value="Genomic_DNA"/>
</dbReference>
<sequence length="69" mass="8073">MKQDKQGQRPWFGEKCEPFGGRCYHCNDYDPNAQPFSSSGTGEMTRYLCQSCNNLRLRQLQRRRQRGGV</sequence>
<organism evidence="1 2">
    <name type="scientific">Dictyobacter arantiisoli</name>
    <dbReference type="NCBI Taxonomy" id="2014874"/>
    <lineage>
        <taxon>Bacteria</taxon>
        <taxon>Bacillati</taxon>
        <taxon>Chloroflexota</taxon>
        <taxon>Ktedonobacteria</taxon>
        <taxon>Ktedonobacterales</taxon>
        <taxon>Dictyobacteraceae</taxon>
        <taxon>Dictyobacter</taxon>
    </lineage>
</organism>
<evidence type="ECO:0000313" key="1">
    <source>
        <dbReference type="EMBL" id="GCF10891.1"/>
    </source>
</evidence>
<reference evidence="1 2" key="1">
    <citation type="submission" date="2019-01" db="EMBL/GenBank/DDBJ databases">
        <title>Draft genome sequence of Dictyobacter sp. Uno17.</title>
        <authorList>
            <person name="Wang C.M."/>
            <person name="Zheng Y."/>
            <person name="Sakai Y."/>
            <person name="Abe K."/>
            <person name="Yokota A."/>
            <person name="Yabe S."/>
        </authorList>
    </citation>
    <scope>NUCLEOTIDE SEQUENCE [LARGE SCALE GENOMIC DNA]</scope>
    <source>
        <strain evidence="1 2">Uno17</strain>
    </source>
</reference>
<proteinExistence type="predicted"/>
<protein>
    <submittedName>
        <fullName evidence="1">Uncharacterized protein</fullName>
    </submittedName>
</protein>
<accession>A0A5A5TH45</accession>
<gene>
    <name evidence="1" type="ORF">KDI_44550</name>
</gene>
<name>A0A5A5TH45_9CHLR</name>
<dbReference type="RefSeq" id="WP_149403751.1">
    <property type="nucleotide sequence ID" value="NZ_BIXY01000086.1"/>
</dbReference>
<evidence type="ECO:0000313" key="2">
    <source>
        <dbReference type="Proteomes" id="UP000322530"/>
    </source>
</evidence>
<keyword evidence="2" id="KW-1185">Reference proteome</keyword>
<comment type="caution">
    <text evidence="1">The sequence shown here is derived from an EMBL/GenBank/DDBJ whole genome shotgun (WGS) entry which is preliminary data.</text>
</comment>
<dbReference type="Proteomes" id="UP000322530">
    <property type="component" value="Unassembled WGS sequence"/>
</dbReference>
<dbReference type="AlphaFoldDB" id="A0A5A5TH45"/>